<evidence type="ECO:0000259" key="1">
    <source>
        <dbReference type="Pfam" id="PF01636"/>
    </source>
</evidence>
<feature type="domain" description="Aminoglycoside phosphotransferase" evidence="1">
    <location>
        <begin position="16"/>
        <end position="207"/>
    </location>
</feature>
<proteinExistence type="predicted"/>
<dbReference type="Pfam" id="PF01636">
    <property type="entry name" value="APH"/>
    <property type="match status" value="1"/>
</dbReference>
<dbReference type="SUPFAM" id="SSF56112">
    <property type="entry name" value="Protein kinase-like (PK-like)"/>
    <property type="match status" value="1"/>
</dbReference>
<dbReference type="InterPro" id="IPR011009">
    <property type="entry name" value="Kinase-like_dom_sf"/>
</dbReference>
<gene>
    <name evidence="2" type="ORF">ACFOZ9_13905</name>
</gene>
<evidence type="ECO:0000313" key="3">
    <source>
        <dbReference type="Proteomes" id="UP001595998"/>
    </source>
</evidence>
<accession>A0ABV8XP25</accession>
<evidence type="ECO:0000313" key="2">
    <source>
        <dbReference type="EMBL" id="MFC4427306.1"/>
    </source>
</evidence>
<dbReference type="EMBL" id="JBHSEH010000020">
    <property type="protein sequence ID" value="MFC4427306.1"/>
    <property type="molecule type" value="Genomic_DNA"/>
</dbReference>
<sequence length="259" mass="29448">MRLARLTPELAPWLNLPFPRVEHAGVVEDRAFVGYRLVPGEAMTKFPREQWDRLDGDDLARQLARFFLGLHTFDVRRARAFGFPASHDAFGMREDTWTAGEAAELYQRDLMAFRGLPDAARSACSFLQAALERHLHTLRYDGVTPVLLHGEVSVDHILLDPTTLALSGVIDLNGAFIGRPARDFLYLYETLGSTWTASLLKAYGRLDVAMTLEELHFLSVWHTVQRLLWARQHGWLARAEQQRRVLETLIQQRSAQDGA</sequence>
<name>A0ABV8XP25_9DEIO</name>
<keyword evidence="3" id="KW-1185">Reference proteome</keyword>
<organism evidence="2 3">
    <name type="scientific">Deinococcus navajonensis</name>
    <dbReference type="NCBI Taxonomy" id="309884"/>
    <lineage>
        <taxon>Bacteria</taxon>
        <taxon>Thermotogati</taxon>
        <taxon>Deinococcota</taxon>
        <taxon>Deinococci</taxon>
        <taxon>Deinococcales</taxon>
        <taxon>Deinococcaceae</taxon>
        <taxon>Deinococcus</taxon>
    </lineage>
</organism>
<comment type="caution">
    <text evidence="2">The sequence shown here is derived from an EMBL/GenBank/DDBJ whole genome shotgun (WGS) entry which is preliminary data.</text>
</comment>
<dbReference type="Proteomes" id="UP001595998">
    <property type="component" value="Unassembled WGS sequence"/>
</dbReference>
<protein>
    <submittedName>
        <fullName evidence="2">Phosphotransferase family protein</fullName>
    </submittedName>
</protein>
<reference evidence="3" key="1">
    <citation type="journal article" date="2019" name="Int. J. Syst. Evol. Microbiol.">
        <title>The Global Catalogue of Microorganisms (GCM) 10K type strain sequencing project: providing services to taxonomists for standard genome sequencing and annotation.</title>
        <authorList>
            <consortium name="The Broad Institute Genomics Platform"/>
            <consortium name="The Broad Institute Genome Sequencing Center for Infectious Disease"/>
            <person name="Wu L."/>
            <person name="Ma J."/>
        </authorList>
    </citation>
    <scope>NUCLEOTIDE SEQUENCE [LARGE SCALE GENOMIC DNA]</scope>
    <source>
        <strain evidence="3">CCUG 56029</strain>
    </source>
</reference>
<dbReference type="InterPro" id="IPR002575">
    <property type="entry name" value="Aminoglycoside_PTrfase"/>
</dbReference>
<dbReference type="Gene3D" id="3.90.1200.10">
    <property type="match status" value="1"/>
</dbReference>
<dbReference type="RefSeq" id="WP_380040658.1">
    <property type="nucleotide sequence ID" value="NZ_JBHSEH010000020.1"/>
</dbReference>